<gene>
    <name evidence="1" type="ORF">CEXT_306201</name>
</gene>
<sequence length="107" mass="11896">MNAGTFYINPHLLTGIKHLVRDTNAEIKPLSPLPLNLPMTRLPNPMSWWEDSINSHPPLPEIIGGENNERTTPQHISGVFLAEDHVIPSSVEGENGVISFQHFPHSC</sequence>
<dbReference type="AlphaFoldDB" id="A0AAV4T980"/>
<proteinExistence type="predicted"/>
<organism evidence="1 2">
    <name type="scientific">Caerostris extrusa</name>
    <name type="common">Bark spider</name>
    <name type="synonym">Caerostris bankana</name>
    <dbReference type="NCBI Taxonomy" id="172846"/>
    <lineage>
        <taxon>Eukaryota</taxon>
        <taxon>Metazoa</taxon>
        <taxon>Ecdysozoa</taxon>
        <taxon>Arthropoda</taxon>
        <taxon>Chelicerata</taxon>
        <taxon>Arachnida</taxon>
        <taxon>Araneae</taxon>
        <taxon>Araneomorphae</taxon>
        <taxon>Entelegynae</taxon>
        <taxon>Araneoidea</taxon>
        <taxon>Araneidae</taxon>
        <taxon>Caerostris</taxon>
    </lineage>
</organism>
<name>A0AAV4T980_CAEEX</name>
<keyword evidence="2" id="KW-1185">Reference proteome</keyword>
<dbReference type="Proteomes" id="UP001054945">
    <property type="component" value="Unassembled WGS sequence"/>
</dbReference>
<reference evidence="1 2" key="1">
    <citation type="submission" date="2021-06" db="EMBL/GenBank/DDBJ databases">
        <title>Caerostris extrusa draft genome.</title>
        <authorList>
            <person name="Kono N."/>
            <person name="Arakawa K."/>
        </authorList>
    </citation>
    <scope>NUCLEOTIDE SEQUENCE [LARGE SCALE GENOMIC DNA]</scope>
</reference>
<protein>
    <submittedName>
        <fullName evidence="1">Uncharacterized protein</fullName>
    </submittedName>
</protein>
<dbReference type="EMBL" id="BPLR01010765">
    <property type="protein sequence ID" value="GIY41836.1"/>
    <property type="molecule type" value="Genomic_DNA"/>
</dbReference>
<comment type="caution">
    <text evidence="1">The sequence shown here is derived from an EMBL/GenBank/DDBJ whole genome shotgun (WGS) entry which is preliminary data.</text>
</comment>
<evidence type="ECO:0000313" key="1">
    <source>
        <dbReference type="EMBL" id="GIY41836.1"/>
    </source>
</evidence>
<evidence type="ECO:0000313" key="2">
    <source>
        <dbReference type="Proteomes" id="UP001054945"/>
    </source>
</evidence>
<accession>A0AAV4T980</accession>